<dbReference type="PANTHER" id="PTHR10913">
    <property type="entry name" value="FOLLISTATIN-RELATED"/>
    <property type="match status" value="1"/>
</dbReference>
<name>A0A2P4XU05_9STRA</name>
<keyword evidence="2" id="KW-0722">Serine protease inhibitor</keyword>
<dbReference type="InterPro" id="IPR036058">
    <property type="entry name" value="Kazal_dom_sf"/>
</dbReference>
<dbReference type="Proteomes" id="UP000237271">
    <property type="component" value="Unassembled WGS sequence"/>
</dbReference>
<gene>
    <name evidence="7" type="ORF">PHPALM_14719</name>
</gene>
<feature type="compositionally biased region" description="Basic and acidic residues" evidence="4">
    <location>
        <begin position="134"/>
        <end position="145"/>
    </location>
</feature>
<organism evidence="7 8">
    <name type="scientific">Phytophthora palmivora</name>
    <dbReference type="NCBI Taxonomy" id="4796"/>
    <lineage>
        <taxon>Eukaryota</taxon>
        <taxon>Sar</taxon>
        <taxon>Stramenopiles</taxon>
        <taxon>Oomycota</taxon>
        <taxon>Peronosporomycetes</taxon>
        <taxon>Peronosporales</taxon>
        <taxon>Peronosporaceae</taxon>
        <taxon>Phytophthora</taxon>
    </lineage>
</organism>
<feature type="signal peptide" evidence="5">
    <location>
        <begin position="1"/>
        <end position="22"/>
    </location>
</feature>
<comment type="caution">
    <text evidence="7">The sequence shown here is derived from an EMBL/GenBank/DDBJ whole genome shotgun (WGS) entry which is preliminary data.</text>
</comment>
<evidence type="ECO:0000256" key="4">
    <source>
        <dbReference type="SAM" id="MobiDB-lite"/>
    </source>
</evidence>
<dbReference type="Gene3D" id="3.30.60.30">
    <property type="match status" value="3"/>
</dbReference>
<dbReference type="GO" id="GO:0005576">
    <property type="term" value="C:extracellular region"/>
    <property type="evidence" value="ECO:0007669"/>
    <property type="project" value="TreeGrafter"/>
</dbReference>
<keyword evidence="1" id="KW-0646">Protease inhibitor</keyword>
<feature type="region of interest" description="Disordered" evidence="4">
    <location>
        <begin position="134"/>
        <end position="163"/>
    </location>
</feature>
<evidence type="ECO:0000313" key="8">
    <source>
        <dbReference type="Proteomes" id="UP000237271"/>
    </source>
</evidence>
<keyword evidence="5" id="KW-0732">Signal</keyword>
<evidence type="ECO:0000256" key="3">
    <source>
        <dbReference type="ARBA" id="ARBA00023157"/>
    </source>
</evidence>
<evidence type="ECO:0000256" key="1">
    <source>
        <dbReference type="ARBA" id="ARBA00022690"/>
    </source>
</evidence>
<dbReference type="EMBL" id="NCKW01007962">
    <property type="protein sequence ID" value="POM69041.1"/>
    <property type="molecule type" value="Genomic_DNA"/>
</dbReference>
<dbReference type="PANTHER" id="PTHR10913:SF45">
    <property type="entry name" value="FOLLISTATIN, ISOFORM A-RELATED"/>
    <property type="match status" value="1"/>
</dbReference>
<dbReference type="InterPro" id="IPR002350">
    <property type="entry name" value="Kazal_dom"/>
</dbReference>
<evidence type="ECO:0000313" key="7">
    <source>
        <dbReference type="EMBL" id="POM69041.1"/>
    </source>
</evidence>
<keyword evidence="3" id="KW-1015">Disulfide bond</keyword>
<accession>A0A2P4XU05</accession>
<dbReference type="OrthoDB" id="126772at2759"/>
<keyword evidence="8" id="KW-1185">Reference proteome</keyword>
<feature type="chain" id="PRO_5015179393" description="Kazal-like domain-containing protein" evidence="5">
    <location>
        <begin position="23"/>
        <end position="227"/>
    </location>
</feature>
<evidence type="ECO:0000256" key="5">
    <source>
        <dbReference type="SAM" id="SignalP"/>
    </source>
</evidence>
<proteinExistence type="predicted"/>
<protein>
    <recommendedName>
        <fullName evidence="6">Kazal-like domain-containing protein</fullName>
    </recommendedName>
</protein>
<dbReference type="InterPro" id="IPR050653">
    <property type="entry name" value="Prot_Inhib_GrowthFact_Antg"/>
</dbReference>
<feature type="domain" description="Kazal-like" evidence="6">
    <location>
        <begin position="167"/>
        <end position="219"/>
    </location>
</feature>
<dbReference type="SUPFAM" id="SSF100895">
    <property type="entry name" value="Kazal-type serine protease inhibitors"/>
    <property type="match status" value="3"/>
</dbReference>
<dbReference type="CDD" id="cd00104">
    <property type="entry name" value="KAZAL_FS"/>
    <property type="match status" value="2"/>
</dbReference>
<dbReference type="Pfam" id="PF07648">
    <property type="entry name" value="Kazal_2"/>
    <property type="match status" value="3"/>
</dbReference>
<reference evidence="7 8" key="1">
    <citation type="journal article" date="2017" name="Genome Biol. Evol.">
        <title>Phytophthora megakarya and P. palmivora, closely related causal agents of cacao black pod rot, underwent increases in genome sizes and gene numbers by different mechanisms.</title>
        <authorList>
            <person name="Ali S.S."/>
            <person name="Shao J."/>
            <person name="Lary D.J."/>
            <person name="Kronmiller B."/>
            <person name="Shen D."/>
            <person name="Strem M.D."/>
            <person name="Amoako-Attah I."/>
            <person name="Akrofi A.Y."/>
            <person name="Begoude B.A."/>
            <person name="Ten Hoopen G.M."/>
            <person name="Coulibaly K."/>
            <person name="Kebe B.I."/>
            <person name="Melnick R.L."/>
            <person name="Guiltinan M.J."/>
            <person name="Tyler B.M."/>
            <person name="Meinhardt L.W."/>
            <person name="Bailey B.A."/>
        </authorList>
    </citation>
    <scope>NUCLEOTIDE SEQUENCE [LARGE SCALE GENOMIC DNA]</scope>
    <source>
        <strain evidence="8">sbr112.9</strain>
    </source>
</reference>
<evidence type="ECO:0000259" key="6">
    <source>
        <dbReference type="PROSITE" id="PS51465"/>
    </source>
</evidence>
<dbReference type="AlphaFoldDB" id="A0A2P4XU05"/>
<dbReference type="PROSITE" id="PS51465">
    <property type="entry name" value="KAZAL_2"/>
    <property type="match status" value="1"/>
</dbReference>
<dbReference type="SMART" id="SM00280">
    <property type="entry name" value="KAZAL"/>
    <property type="match status" value="3"/>
</dbReference>
<evidence type="ECO:0000256" key="2">
    <source>
        <dbReference type="ARBA" id="ARBA00022900"/>
    </source>
</evidence>
<sequence length="227" mass="25163">MKPSIGIMLLIVVMTNLHDVNSLNILPVTESGSPSVFESFCPRICPTVMSPVFDDKGIMYSNECKMQAAKCKQKKNNGNILPTTTEKPSILESFCPDACLAVMKPVYDENGVMYTNECKMRAAKCKKKKFANMEETSREHTDKSESNTNDSSDGQSDSDEDSTYRKKVKKRKCTGICPDIIMPVCGSDGVKYSNPCQLKLASCKKPELNIVLDDNACTSSTKSIYYK</sequence>